<proteinExistence type="inferred from homology"/>
<evidence type="ECO:0000256" key="4">
    <source>
        <dbReference type="PIRSR" id="PIRSR002825-1"/>
    </source>
</evidence>
<evidence type="ECO:0000256" key="1">
    <source>
        <dbReference type="ARBA" id="ARBA00008520"/>
    </source>
</evidence>
<dbReference type="RefSeq" id="WP_207599938.1">
    <property type="nucleotide sequence ID" value="NZ_JAFNJU010000007.1"/>
</dbReference>
<keyword evidence="2" id="KW-0410">Iron transport</keyword>
<name>A0A939HBQ1_9CLOT</name>
<dbReference type="PROSITE" id="PS51257">
    <property type="entry name" value="PROKAR_LIPOPROTEIN"/>
    <property type="match status" value="1"/>
</dbReference>
<evidence type="ECO:0000256" key="2">
    <source>
        <dbReference type="ARBA" id="ARBA00022496"/>
    </source>
</evidence>
<dbReference type="GO" id="GO:0030288">
    <property type="term" value="C:outer membrane-bounded periplasmic space"/>
    <property type="evidence" value="ECO:0007669"/>
    <property type="project" value="TreeGrafter"/>
</dbReference>
<keyword evidence="4" id="KW-0408">Iron</keyword>
<dbReference type="GO" id="GO:0046872">
    <property type="term" value="F:metal ion binding"/>
    <property type="evidence" value="ECO:0007669"/>
    <property type="project" value="UniProtKB-KW"/>
</dbReference>
<dbReference type="SUPFAM" id="SSF53850">
    <property type="entry name" value="Periplasmic binding protein-like II"/>
    <property type="match status" value="1"/>
</dbReference>
<sequence length="341" mass="37542">MKKLLSIIIVGVLVLGIMGCEAKEENVVNIYTDRHYDTDQALYDQFTEKTGITVNVVKAGSDELLERLSAEGEDTEADLLVTSDVGRLYRAGERGIIKAFDSDVVESNVPENLRGAENLWTALTVRARVITYVLDKVDPGSLSTYEALTEPEWEGRVLVRSSDNIYNQSLLASFIALNGEEAAKEWAEGIVANMARTPQGNDRDQMKAIVAGEGDVAIVNTYYLGKLLHSSDEVEVEVGQKIGVFFPNQDTNGTHINISGAALTKFGKNSEAATQLLEYLTGEEAQNNYASANYEYPVNQAVEPSDFLKSFGEFKTQDIDLSLLGEYNDKAVKIFNEVGWQ</sequence>
<keyword evidence="3" id="KW-0732">Signal</keyword>
<organism evidence="5 6">
    <name type="scientific">Proteiniclasticum aestuarii</name>
    <dbReference type="NCBI Taxonomy" id="2817862"/>
    <lineage>
        <taxon>Bacteria</taxon>
        <taxon>Bacillati</taxon>
        <taxon>Bacillota</taxon>
        <taxon>Clostridia</taxon>
        <taxon>Eubacteriales</taxon>
        <taxon>Clostridiaceae</taxon>
        <taxon>Proteiniclasticum</taxon>
    </lineage>
</organism>
<dbReference type="Pfam" id="PF13416">
    <property type="entry name" value="SBP_bac_8"/>
    <property type="match status" value="1"/>
</dbReference>
<dbReference type="AlphaFoldDB" id="A0A939HBQ1"/>
<dbReference type="CDD" id="cd13542">
    <property type="entry name" value="PBP2_FutA1_ilke"/>
    <property type="match status" value="1"/>
</dbReference>
<comment type="caution">
    <text evidence="5">The sequence shown here is derived from an EMBL/GenBank/DDBJ whole genome shotgun (WGS) entry which is preliminary data.</text>
</comment>
<dbReference type="PIRSF" id="PIRSF002825">
    <property type="entry name" value="CfbpA"/>
    <property type="match status" value="1"/>
</dbReference>
<evidence type="ECO:0000256" key="3">
    <source>
        <dbReference type="ARBA" id="ARBA00022729"/>
    </source>
</evidence>
<accession>A0A939HBQ1</accession>
<keyword evidence="2" id="KW-0406">Ion transport</keyword>
<dbReference type="InterPro" id="IPR026045">
    <property type="entry name" value="Ferric-bd"/>
</dbReference>
<dbReference type="PANTHER" id="PTHR30006">
    <property type="entry name" value="THIAMINE-BINDING PERIPLASMIC PROTEIN-RELATED"/>
    <property type="match status" value="1"/>
</dbReference>
<keyword evidence="4" id="KW-0479">Metal-binding</keyword>
<comment type="similarity">
    <text evidence="1">Belongs to the bacterial solute-binding protein 1 family.</text>
</comment>
<feature type="binding site" evidence="4">
    <location>
        <position position="223"/>
    </location>
    <ligand>
        <name>Fe cation</name>
        <dbReference type="ChEBI" id="CHEBI:24875"/>
    </ligand>
</feature>
<evidence type="ECO:0000313" key="6">
    <source>
        <dbReference type="Proteomes" id="UP000664218"/>
    </source>
</evidence>
<dbReference type="EMBL" id="JAFNJU010000007">
    <property type="protein sequence ID" value="MBO1265420.1"/>
    <property type="molecule type" value="Genomic_DNA"/>
</dbReference>
<keyword evidence="2" id="KW-0813">Transport</keyword>
<feature type="binding site" evidence="4">
    <location>
        <position position="35"/>
    </location>
    <ligand>
        <name>Fe cation</name>
        <dbReference type="ChEBI" id="CHEBI:24875"/>
    </ligand>
</feature>
<feature type="binding site" evidence="4">
    <location>
        <position position="222"/>
    </location>
    <ligand>
        <name>Fe cation</name>
        <dbReference type="ChEBI" id="CHEBI:24875"/>
    </ligand>
</feature>
<dbReference type="Proteomes" id="UP000664218">
    <property type="component" value="Unassembled WGS sequence"/>
</dbReference>
<dbReference type="Gene3D" id="3.40.190.10">
    <property type="entry name" value="Periplasmic binding protein-like II"/>
    <property type="match status" value="2"/>
</dbReference>
<protein>
    <submittedName>
        <fullName evidence="5">Fe(3+) ABC transporter substrate-binding protein</fullName>
    </submittedName>
</protein>
<dbReference type="InterPro" id="IPR006059">
    <property type="entry name" value="SBP"/>
</dbReference>
<evidence type="ECO:0000313" key="5">
    <source>
        <dbReference type="EMBL" id="MBO1265420.1"/>
    </source>
</evidence>
<dbReference type="PANTHER" id="PTHR30006:SF15">
    <property type="entry name" value="IRON-UTILIZATION PERIPLASMIC PROTEIN"/>
    <property type="match status" value="1"/>
</dbReference>
<reference evidence="5" key="1">
    <citation type="submission" date="2021-03" db="EMBL/GenBank/DDBJ databases">
        <title>Proteiniclasticum marinus sp. nov., isolated from tidal flat sediment.</title>
        <authorList>
            <person name="Namirimu T."/>
            <person name="Yang J.-A."/>
            <person name="Yang S.-H."/>
            <person name="Kim Y.-J."/>
            <person name="Kwon K.K."/>
        </authorList>
    </citation>
    <scope>NUCLEOTIDE SEQUENCE</scope>
    <source>
        <strain evidence="5">SCR006</strain>
    </source>
</reference>
<dbReference type="GO" id="GO:0006826">
    <property type="term" value="P:iron ion transport"/>
    <property type="evidence" value="ECO:0007669"/>
    <property type="project" value="UniProtKB-KW"/>
</dbReference>
<keyword evidence="6" id="KW-1185">Reference proteome</keyword>
<gene>
    <name evidence="5" type="ORF">J3A84_10295</name>
</gene>